<feature type="domain" description="eCIS core" evidence="2">
    <location>
        <begin position="191"/>
        <end position="268"/>
    </location>
</feature>
<dbReference type="Proteomes" id="UP000004508">
    <property type="component" value="Unassembled WGS sequence"/>
</dbReference>
<feature type="region of interest" description="Disordered" evidence="1">
    <location>
        <begin position="537"/>
        <end position="696"/>
    </location>
</feature>
<dbReference type="EMBL" id="ADVG01000003">
    <property type="protein sequence ID" value="EFH84869.1"/>
    <property type="molecule type" value="Genomic_DNA"/>
</dbReference>
<dbReference type="RefSeq" id="WP_007916684.1">
    <property type="nucleotide sequence ID" value="NZ_ADVG01000003.1"/>
</dbReference>
<feature type="compositionally biased region" description="Polar residues" evidence="1">
    <location>
        <begin position="290"/>
        <end position="301"/>
    </location>
</feature>
<dbReference type="STRING" id="485913.Krac_5984"/>
<evidence type="ECO:0000256" key="1">
    <source>
        <dbReference type="SAM" id="MobiDB-lite"/>
    </source>
</evidence>
<comment type="caution">
    <text evidence="3">The sequence shown here is derived from an EMBL/GenBank/DDBJ whole genome shotgun (WGS) entry which is preliminary data.</text>
</comment>
<evidence type="ECO:0000313" key="3">
    <source>
        <dbReference type="EMBL" id="EFH84869.1"/>
    </source>
</evidence>
<sequence length="935" mass="99117">MRDRAYAKTQAQQKTLSARSSLLQRTCACGQHIIAGDECSVCRNQRSTLLHSQRTFEPPSAPVTVPGSAPAQEQGPSFSSAFDRASRFGHDFSRIPIHAPAVGVLQTKLAINQPGDDYEQEADRLSDQVMRMPEPHLQRACACGGACPKCQTKQPGWEHENLRTKRVQAGDMGQVAAPPIVQEVLLSPGQPLDPATRAFMEPRFGHDFSRVQVHTGGRAAESARAVNAAAYTVGQDIVFGPEEYAPHAPQGQRILAHELAHVIQQERGGTGSASPMIDPSAAHEREAEAATSTLLESESPVSVRSATRIGMALAPPTKPTPALTPEDLVNIVLNQRGFTSTAPRPSGRDPETDLPVFTGGGTNRLPSSDPGATLGMGFDTHAAIQVVGPDGTQVASDLGAFLGRRQTHAPSGAHAEAQAVFSLRLRLANVDVRGGKLMVGVDQMPCGPEKEDCLLLLRTYAREKGLELEVYGPVRPKMPRGNQPLDPSDKATTKHTATTSAKAGVPEYKAELLYAEKPEGGSLSGGSSKLPAQKELAPVEGPKGAGGAKPSESTEELGGVAKSAEVRADEPAVTSGTGPGDAGGGLGGKASSKPATEPTKTVDPTASASKTAPTSEPGTPFGGTAKPATKPAGVHADEPAVTTHMGPLRVKPGTEKPGSSKSVSPEAVKPAKKRPKTSGTSTDPSGPKPDLSKIKGKVENLRAKGTQVIAKIATMAKAVLLPIDAAFELMAALEKVNQTLSKLSGEGWIFSEQVRSAKYILNTTTTLINDYQGQHQRLEEMHHDASELDSESQTAAGADVFGDFCIDAQSIVSDQLDLSRKLRDDVNEINVNVGRGVKLIENLSKSREMFAAIGMAEYIPLPEVLSIVSGEQLGVRRVTLGDLYMALQDFNQISELIYGLDEELKEHVELLEKDLGVINENMNESLMGVLSYRSR</sequence>
<feature type="compositionally biased region" description="Low complexity" evidence="1">
    <location>
        <begin position="494"/>
        <end position="503"/>
    </location>
</feature>
<reference evidence="3 4" key="1">
    <citation type="journal article" date="2011" name="Stand. Genomic Sci.">
        <title>Non-contiguous finished genome sequence and contextual data of the filamentous soil bacterium Ktedonobacter racemifer type strain (SOSP1-21).</title>
        <authorList>
            <person name="Chang Y.J."/>
            <person name="Land M."/>
            <person name="Hauser L."/>
            <person name="Chertkov O."/>
            <person name="Del Rio T.G."/>
            <person name="Nolan M."/>
            <person name="Copeland A."/>
            <person name="Tice H."/>
            <person name="Cheng J.F."/>
            <person name="Lucas S."/>
            <person name="Han C."/>
            <person name="Goodwin L."/>
            <person name="Pitluck S."/>
            <person name="Ivanova N."/>
            <person name="Ovchinikova G."/>
            <person name="Pati A."/>
            <person name="Chen A."/>
            <person name="Palaniappan K."/>
            <person name="Mavromatis K."/>
            <person name="Liolios K."/>
            <person name="Brettin T."/>
            <person name="Fiebig A."/>
            <person name="Rohde M."/>
            <person name="Abt B."/>
            <person name="Goker M."/>
            <person name="Detter J.C."/>
            <person name="Woyke T."/>
            <person name="Bristow J."/>
            <person name="Eisen J.A."/>
            <person name="Markowitz V."/>
            <person name="Hugenholtz P."/>
            <person name="Kyrpides N.C."/>
            <person name="Klenk H.P."/>
            <person name="Lapidus A."/>
        </authorList>
    </citation>
    <scope>NUCLEOTIDE SEQUENCE [LARGE SCALE GENOMIC DNA]</scope>
    <source>
        <strain evidence="4">DSM 44963</strain>
    </source>
</reference>
<dbReference type="InterPro" id="IPR025295">
    <property type="entry name" value="eCIS_core_dom"/>
</dbReference>
<organism evidence="3 4">
    <name type="scientific">Ktedonobacter racemifer DSM 44963</name>
    <dbReference type="NCBI Taxonomy" id="485913"/>
    <lineage>
        <taxon>Bacteria</taxon>
        <taxon>Bacillati</taxon>
        <taxon>Chloroflexota</taxon>
        <taxon>Ktedonobacteria</taxon>
        <taxon>Ktedonobacterales</taxon>
        <taxon>Ktedonobacteraceae</taxon>
        <taxon>Ktedonobacter</taxon>
    </lineage>
</organism>
<gene>
    <name evidence="3" type="ORF">Krac_5984</name>
</gene>
<feature type="region of interest" description="Disordered" evidence="1">
    <location>
        <begin position="53"/>
        <end position="79"/>
    </location>
</feature>
<dbReference type="InParanoid" id="D6TXD6"/>
<accession>D6TXD6</accession>
<feature type="compositionally biased region" description="Gly residues" evidence="1">
    <location>
        <begin position="577"/>
        <end position="588"/>
    </location>
</feature>
<feature type="region of interest" description="Disordered" evidence="1">
    <location>
        <begin position="338"/>
        <end position="365"/>
    </location>
</feature>
<name>D6TXD6_KTERA</name>
<dbReference type="Pfam" id="PF13699">
    <property type="entry name" value="eCIS_core"/>
    <property type="match status" value="1"/>
</dbReference>
<evidence type="ECO:0000313" key="4">
    <source>
        <dbReference type="Proteomes" id="UP000004508"/>
    </source>
</evidence>
<feature type="region of interest" description="Disordered" evidence="1">
    <location>
        <begin position="266"/>
        <end position="301"/>
    </location>
</feature>
<dbReference type="eggNOG" id="COG3115">
    <property type="taxonomic scope" value="Bacteria"/>
</dbReference>
<feature type="region of interest" description="Disordered" evidence="1">
    <location>
        <begin position="473"/>
        <end position="504"/>
    </location>
</feature>
<feature type="compositionally biased region" description="Polar residues" evidence="1">
    <location>
        <begin position="598"/>
        <end position="617"/>
    </location>
</feature>
<dbReference type="AlphaFoldDB" id="D6TXD6"/>
<keyword evidence="4" id="KW-1185">Reference proteome</keyword>
<evidence type="ECO:0000259" key="2">
    <source>
        <dbReference type="Pfam" id="PF13699"/>
    </source>
</evidence>
<protein>
    <recommendedName>
        <fullName evidence="2">eCIS core domain-containing protein</fullName>
    </recommendedName>
</protein>
<proteinExistence type="predicted"/>